<evidence type="ECO:0000259" key="18">
    <source>
        <dbReference type="PROSITE" id="PS50885"/>
    </source>
</evidence>
<evidence type="ECO:0000256" key="14">
    <source>
        <dbReference type="SAM" id="MobiDB-lite"/>
    </source>
</evidence>
<evidence type="ECO:0000256" key="15">
    <source>
        <dbReference type="SAM" id="Phobius"/>
    </source>
</evidence>
<dbReference type="NCBIfam" id="TIGR00229">
    <property type="entry name" value="sensory_box"/>
    <property type="match status" value="1"/>
</dbReference>
<dbReference type="GO" id="GO:0000155">
    <property type="term" value="F:phosphorelay sensor kinase activity"/>
    <property type="evidence" value="ECO:0007669"/>
    <property type="project" value="InterPro"/>
</dbReference>
<keyword evidence="6 19" id="KW-0808">Transferase</keyword>
<dbReference type="SUPFAM" id="SSF55874">
    <property type="entry name" value="ATPase domain of HSP90 chaperone/DNA topoisomerase II/histidine kinase"/>
    <property type="match status" value="1"/>
</dbReference>
<keyword evidence="5" id="KW-0597">Phosphoprotein</keyword>
<keyword evidence="9" id="KW-0418">Kinase</keyword>
<organism evidence="19 20">
    <name type="scientific">Candidatus Filomicrobium marinum</name>
    <dbReference type="NCBI Taxonomy" id="1608628"/>
    <lineage>
        <taxon>Bacteria</taxon>
        <taxon>Pseudomonadati</taxon>
        <taxon>Pseudomonadota</taxon>
        <taxon>Alphaproteobacteria</taxon>
        <taxon>Hyphomicrobiales</taxon>
        <taxon>Hyphomicrobiaceae</taxon>
        <taxon>Filomicrobium</taxon>
    </lineage>
</organism>
<dbReference type="PANTHER" id="PTHR43065">
    <property type="entry name" value="SENSOR HISTIDINE KINASE"/>
    <property type="match status" value="1"/>
</dbReference>
<keyword evidence="11 15" id="KW-1133">Transmembrane helix</keyword>
<dbReference type="PROSITE" id="PS50112">
    <property type="entry name" value="PAS"/>
    <property type="match status" value="1"/>
</dbReference>
<dbReference type="SUPFAM" id="SSF47384">
    <property type="entry name" value="Homodimeric domain of signal transducing histidine kinase"/>
    <property type="match status" value="1"/>
</dbReference>
<dbReference type="KEGG" id="fiy:BN1229_v1_3118"/>
<dbReference type="InterPro" id="IPR003594">
    <property type="entry name" value="HATPase_dom"/>
</dbReference>
<feature type="compositionally biased region" description="Polar residues" evidence="14">
    <location>
        <begin position="777"/>
        <end position="795"/>
    </location>
</feature>
<dbReference type="GO" id="GO:0006355">
    <property type="term" value="P:regulation of DNA-templated transcription"/>
    <property type="evidence" value="ECO:0007669"/>
    <property type="project" value="InterPro"/>
</dbReference>
<feature type="domain" description="PAS" evidence="17">
    <location>
        <begin position="415"/>
        <end position="496"/>
    </location>
</feature>
<keyword evidence="13 15" id="KW-0472">Membrane</keyword>
<dbReference type="Pfam" id="PF19312">
    <property type="entry name" value="NtrY_N"/>
    <property type="match status" value="1"/>
</dbReference>
<dbReference type="RefSeq" id="WP_052743960.1">
    <property type="nucleotide sequence ID" value="NZ_LN829118.1"/>
</dbReference>
<dbReference type="SMART" id="SM00388">
    <property type="entry name" value="HisKA"/>
    <property type="match status" value="1"/>
</dbReference>
<dbReference type="PROSITE" id="PS50109">
    <property type="entry name" value="HIS_KIN"/>
    <property type="match status" value="1"/>
</dbReference>
<keyword evidence="20" id="KW-1185">Reference proteome</keyword>
<keyword evidence="10" id="KW-0067">ATP-binding</keyword>
<dbReference type="InterPro" id="IPR004358">
    <property type="entry name" value="Sig_transdc_His_kin-like_C"/>
</dbReference>
<dbReference type="GO" id="GO:0005886">
    <property type="term" value="C:plasma membrane"/>
    <property type="evidence" value="ECO:0007669"/>
    <property type="project" value="UniProtKB-SubCell"/>
</dbReference>
<keyword evidence="8" id="KW-0547">Nucleotide-binding</keyword>
<dbReference type="KEGG" id="fil:BN1229_v1_2795"/>
<dbReference type="Gene3D" id="1.10.287.130">
    <property type="match status" value="1"/>
</dbReference>
<dbReference type="Gene3D" id="3.30.565.10">
    <property type="entry name" value="Histidine kinase-like ATPase, C-terminal domain"/>
    <property type="match status" value="1"/>
</dbReference>
<accession>A0A0D6JJ54</accession>
<dbReference type="PROSITE" id="PS50885">
    <property type="entry name" value="HAMP"/>
    <property type="match status" value="1"/>
</dbReference>
<evidence type="ECO:0000256" key="1">
    <source>
        <dbReference type="ARBA" id="ARBA00000085"/>
    </source>
</evidence>
<dbReference type="SMART" id="SM00387">
    <property type="entry name" value="HATPase_c"/>
    <property type="match status" value="1"/>
</dbReference>
<keyword evidence="7 15" id="KW-0812">Transmembrane</keyword>
<dbReference type="InterPro" id="IPR000014">
    <property type="entry name" value="PAS"/>
</dbReference>
<feature type="domain" description="Histidine kinase" evidence="16">
    <location>
        <begin position="541"/>
        <end position="769"/>
    </location>
</feature>
<evidence type="ECO:0000259" key="16">
    <source>
        <dbReference type="PROSITE" id="PS50109"/>
    </source>
</evidence>
<evidence type="ECO:0000256" key="11">
    <source>
        <dbReference type="ARBA" id="ARBA00022989"/>
    </source>
</evidence>
<feature type="transmembrane region" description="Helical" evidence="15">
    <location>
        <begin position="85"/>
        <end position="108"/>
    </location>
</feature>
<feature type="transmembrane region" description="Helical" evidence="15">
    <location>
        <begin position="50"/>
        <end position="73"/>
    </location>
</feature>
<dbReference type="Gene3D" id="3.30.450.20">
    <property type="entry name" value="PAS domain"/>
    <property type="match status" value="1"/>
</dbReference>
<dbReference type="Pfam" id="PF00672">
    <property type="entry name" value="HAMP"/>
    <property type="match status" value="1"/>
</dbReference>
<evidence type="ECO:0000256" key="4">
    <source>
        <dbReference type="ARBA" id="ARBA00022475"/>
    </source>
</evidence>
<sequence>MPSIVETLRTRTHSAAAWLNKHTQLVAMRLRTILNQVGDDEQPGLDPGKLMVRVGLVTVVLSLISALLTFLILTGLTPIVPRPEVVVGALFLNVSLIIAMIIIVASQISGLVRAWREKVAGARLHIRIVGLFSLIAALPAILLAIAATVSFARSLDNWFSDRVRAIIDNSVDVARTYVAEHSQVIRTDIVNMTRDVNAAADEVSKDPKRLKEVILSQAALRDLPSAFLIDNAGKRELTALEDQKLPFTLPTPAAIHEAEAGQIPLSVSMRDHRISAIAKLDAFPGKYLYVSRGISPTVLRHLDQTERNAAEYTALRRARGGLKWAHGLMYLTISMTALLAAIWAGMWFAGRFVAPIRRLIAAAQEVSTGNLQVALPEKRGEGDLRRLSQTFNTMTRELKHQRDALVTANEQLEIRRRFMEAVLSGVSAGVIGLDSQDRITLVSRSACELLGVEQDDLVGKPFTVALPELAQVLEKSNEPNLKARPQEQISTVVEGEERTYAVRITHEKAGDQDVGSVVTFDDVTELVVAQRTSAWADVARRIAHEIKNPLTPIQLSAERLRRKYGERIEGDRETFNKLTETIERQAGHIKGMVDEFAAFARMPKPEMNPTDVRDAVQEAVLLFREAHPNIEYPLEIPRAPISSLLDRRLISQAVTNLVKNATEAIETAAQSGDKPADWHGRVTTRVRPESDRVHIEVIDNGTGLPRQNRTRLLEPYVTTKGHKGTGLGLAMVQKITEQHGGTLTLEDAACVTGEDTTGAVVRITLPLQESPHKTAESGGSPNTTDQTESPATTSG</sequence>
<evidence type="ECO:0000256" key="7">
    <source>
        <dbReference type="ARBA" id="ARBA00022692"/>
    </source>
</evidence>
<dbReference type="GO" id="GO:0005524">
    <property type="term" value="F:ATP binding"/>
    <property type="evidence" value="ECO:0007669"/>
    <property type="project" value="UniProtKB-KW"/>
</dbReference>
<dbReference type="EMBL" id="LN829119">
    <property type="protein sequence ID" value="CPR21594.1"/>
    <property type="molecule type" value="Genomic_DNA"/>
</dbReference>
<dbReference type="InterPro" id="IPR003660">
    <property type="entry name" value="HAMP_dom"/>
</dbReference>
<dbReference type="PANTHER" id="PTHR43065:SF10">
    <property type="entry name" value="PEROXIDE STRESS-ACTIVATED HISTIDINE KINASE MAK3"/>
    <property type="match status" value="1"/>
</dbReference>
<dbReference type="EC" id="2.7.13.3" evidence="3"/>
<feature type="region of interest" description="Disordered" evidence="14">
    <location>
        <begin position="766"/>
        <end position="795"/>
    </location>
</feature>
<dbReference type="InterPro" id="IPR036890">
    <property type="entry name" value="HATPase_C_sf"/>
</dbReference>
<evidence type="ECO:0000259" key="17">
    <source>
        <dbReference type="PROSITE" id="PS50112"/>
    </source>
</evidence>
<dbReference type="CDD" id="cd00130">
    <property type="entry name" value="PAS"/>
    <property type="match status" value="1"/>
</dbReference>
<dbReference type="InterPro" id="IPR045671">
    <property type="entry name" value="NtrY-like_N"/>
</dbReference>
<dbReference type="CDD" id="cd00082">
    <property type="entry name" value="HisKA"/>
    <property type="match status" value="1"/>
</dbReference>
<dbReference type="Pfam" id="PF00512">
    <property type="entry name" value="HisKA"/>
    <property type="match status" value="1"/>
</dbReference>
<evidence type="ECO:0000256" key="13">
    <source>
        <dbReference type="ARBA" id="ARBA00023136"/>
    </source>
</evidence>
<comment type="catalytic activity">
    <reaction evidence="1">
        <text>ATP + protein L-histidine = ADP + protein N-phospho-L-histidine.</text>
        <dbReference type="EC" id="2.7.13.3"/>
    </reaction>
</comment>
<keyword evidence="4" id="KW-1003">Cell membrane</keyword>
<dbReference type="InterPro" id="IPR035965">
    <property type="entry name" value="PAS-like_dom_sf"/>
</dbReference>
<dbReference type="PRINTS" id="PR00344">
    <property type="entry name" value="BCTRLSENSOR"/>
</dbReference>
<evidence type="ECO:0000256" key="12">
    <source>
        <dbReference type="ARBA" id="ARBA00023012"/>
    </source>
</evidence>
<dbReference type="InterPro" id="IPR036097">
    <property type="entry name" value="HisK_dim/P_sf"/>
</dbReference>
<evidence type="ECO:0000256" key="5">
    <source>
        <dbReference type="ARBA" id="ARBA00022553"/>
    </source>
</evidence>
<dbReference type="Pfam" id="PF00989">
    <property type="entry name" value="PAS"/>
    <property type="match status" value="1"/>
</dbReference>
<dbReference type="Gene3D" id="6.10.340.10">
    <property type="match status" value="1"/>
</dbReference>
<evidence type="ECO:0000256" key="6">
    <source>
        <dbReference type="ARBA" id="ARBA00022679"/>
    </source>
</evidence>
<evidence type="ECO:0000256" key="9">
    <source>
        <dbReference type="ARBA" id="ARBA00022777"/>
    </source>
</evidence>
<dbReference type="CDD" id="cd06225">
    <property type="entry name" value="HAMP"/>
    <property type="match status" value="1"/>
</dbReference>
<dbReference type="AlphaFoldDB" id="A0A0D6JJ54"/>
<dbReference type="SUPFAM" id="SSF55785">
    <property type="entry name" value="PYP-like sensor domain (PAS domain)"/>
    <property type="match status" value="1"/>
</dbReference>
<evidence type="ECO:0000313" key="19">
    <source>
        <dbReference type="EMBL" id="CPR21594.1"/>
    </source>
</evidence>
<dbReference type="PIRSF" id="PIRSF037532">
    <property type="entry name" value="STHK_NtrY"/>
    <property type="match status" value="1"/>
</dbReference>
<dbReference type="InterPro" id="IPR003661">
    <property type="entry name" value="HisK_dim/P_dom"/>
</dbReference>
<proteinExistence type="predicted"/>
<evidence type="ECO:0000256" key="3">
    <source>
        <dbReference type="ARBA" id="ARBA00012438"/>
    </source>
</evidence>
<comment type="subcellular location">
    <subcellularLocation>
        <location evidence="2">Cell membrane</location>
        <topology evidence="2">Multi-pass membrane protein</topology>
    </subcellularLocation>
</comment>
<feature type="domain" description="HAMP" evidence="18">
    <location>
        <begin position="350"/>
        <end position="403"/>
    </location>
</feature>
<dbReference type="SMART" id="SM00091">
    <property type="entry name" value="PAS"/>
    <property type="match status" value="1"/>
</dbReference>
<protein>
    <recommendedName>
        <fullName evidence="3">histidine kinase</fullName>
        <ecNumber evidence="3">2.7.13.3</ecNumber>
    </recommendedName>
</protein>
<keyword evidence="12" id="KW-0902">Two-component regulatory system</keyword>
<evidence type="ECO:0000256" key="10">
    <source>
        <dbReference type="ARBA" id="ARBA00022840"/>
    </source>
</evidence>
<feature type="transmembrane region" description="Helical" evidence="15">
    <location>
        <begin position="327"/>
        <end position="349"/>
    </location>
</feature>
<gene>
    <name evidence="19" type="primary">ntrY</name>
    <name evidence="19" type="ORF">YBN1229_v1_3118</name>
</gene>
<dbReference type="Proteomes" id="UP000033187">
    <property type="component" value="Chromosome 1"/>
</dbReference>
<dbReference type="SUPFAM" id="SSF158472">
    <property type="entry name" value="HAMP domain-like"/>
    <property type="match status" value="1"/>
</dbReference>
<feature type="transmembrane region" description="Helical" evidence="15">
    <location>
        <begin position="128"/>
        <end position="152"/>
    </location>
</feature>
<dbReference type="Pfam" id="PF02518">
    <property type="entry name" value="HATPase_c"/>
    <property type="match status" value="1"/>
</dbReference>
<name>A0A0D6JJ54_9HYPH</name>
<dbReference type="InterPro" id="IPR017232">
    <property type="entry name" value="NtrY"/>
</dbReference>
<dbReference type="InterPro" id="IPR005467">
    <property type="entry name" value="His_kinase_dom"/>
</dbReference>
<evidence type="ECO:0000256" key="2">
    <source>
        <dbReference type="ARBA" id="ARBA00004651"/>
    </source>
</evidence>
<evidence type="ECO:0000313" key="20">
    <source>
        <dbReference type="Proteomes" id="UP000033187"/>
    </source>
</evidence>
<dbReference type="InterPro" id="IPR013767">
    <property type="entry name" value="PAS_fold"/>
</dbReference>
<dbReference type="SMART" id="SM00304">
    <property type="entry name" value="HAMP"/>
    <property type="match status" value="1"/>
</dbReference>
<reference evidence="20" key="1">
    <citation type="submission" date="2015-02" db="EMBL/GenBank/DDBJ databases">
        <authorList>
            <person name="Chooi Y.-H."/>
        </authorList>
    </citation>
    <scope>NUCLEOTIDE SEQUENCE [LARGE SCALE GENOMIC DNA]</scope>
    <source>
        <strain evidence="20">strain Y</strain>
    </source>
</reference>
<evidence type="ECO:0000256" key="8">
    <source>
        <dbReference type="ARBA" id="ARBA00022741"/>
    </source>
</evidence>